<gene>
    <name evidence="9" type="ORF">JOF53_004547</name>
</gene>
<keyword evidence="5 7" id="KW-1133">Transmembrane helix</keyword>
<dbReference type="InterPro" id="IPR032818">
    <property type="entry name" value="DedA-like"/>
</dbReference>
<dbReference type="Proteomes" id="UP001519363">
    <property type="component" value="Unassembled WGS sequence"/>
</dbReference>
<dbReference type="RefSeq" id="WP_086786098.1">
    <property type="nucleotide sequence ID" value="NZ_JAGIOO010000001.1"/>
</dbReference>
<protein>
    <submittedName>
        <fullName evidence="9">Membrane-associated protein</fullName>
    </submittedName>
</protein>
<keyword evidence="10" id="KW-1185">Reference proteome</keyword>
<evidence type="ECO:0000256" key="6">
    <source>
        <dbReference type="ARBA" id="ARBA00023136"/>
    </source>
</evidence>
<dbReference type="PANTHER" id="PTHR30353:SF0">
    <property type="entry name" value="TRANSMEMBRANE PROTEIN"/>
    <property type="match status" value="1"/>
</dbReference>
<feature type="transmembrane region" description="Helical" evidence="7">
    <location>
        <begin position="180"/>
        <end position="203"/>
    </location>
</feature>
<evidence type="ECO:0000256" key="1">
    <source>
        <dbReference type="ARBA" id="ARBA00004651"/>
    </source>
</evidence>
<evidence type="ECO:0000256" key="5">
    <source>
        <dbReference type="ARBA" id="ARBA00022989"/>
    </source>
</evidence>
<feature type="domain" description="VTT" evidence="8">
    <location>
        <begin position="44"/>
        <end position="171"/>
    </location>
</feature>
<dbReference type="InterPro" id="IPR032816">
    <property type="entry name" value="VTT_dom"/>
</dbReference>
<evidence type="ECO:0000256" key="7">
    <source>
        <dbReference type="RuleBase" id="RU367016"/>
    </source>
</evidence>
<evidence type="ECO:0000256" key="3">
    <source>
        <dbReference type="ARBA" id="ARBA00022475"/>
    </source>
</evidence>
<proteinExistence type="inferred from homology"/>
<feature type="transmembrane region" description="Helical" evidence="7">
    <location>
        <begin position="66"/>
        <end position="87"/>
    </location>
</feature>
<sequence length="226" mass="24638">MSLTGVSTTTLAWSPLDDAGPTLVWIIVTTFIFAECGLIIGLFLPGDSLLFAAGVVLANQDLPGHAWGLAGASLVVAILGNEFGYYVGQKTGTRMLAREGGKVLNQQNLDRAKDFLDRYGFWAIVAARWLPWVRTLAPIIAGAAGMDRRRYTWATILGALTWSPLLILLGYYAAGLLNEYPWLKVAAMVGFVLFFVVGTGYGIHRYRQEMRNPVHDDDAEVTNGPS</sequence>
<reference evidence="9 10" key="1">
    <citation type="submission" date="2021-03" db="EMBL/GenBank/DDBJ databases">
        <title>Sequencing the genomes of 1000 actinobacteria strains.</title>
        <authorList>
            <person name="Klenk H.-P."/>
        </authorList>
    </citation>
    <scope>NUCLEOTIDE SEQUENCE [LARGE SCALE GENOMIC DNA]</scope>
    <source>
        <strain evidence="9 10">DSM 44580</strain>
    </source>
</reference>
<accession>A0ABS5AIZ4</accession>
<keyword evidence="6 7" id="KW-0472">Membrane</keyword>
<dbReference type="PANTHER" id="PTHR30353">
    <property type="entry name" value="INNER MEMBRANE PROTEIN DEDA-RELATED"/>
    <property type="match status" value="1"/>
</dbReference>
<evidence type="ECO:0000256" key="4">
    <source>
        <dbReference type="ARBA" id="ARBA00022692"/>
    </source>
</evidence>
<keyword evidence="4 7" id="KW-0812">Transmembrane</keyword>
<name>A0ABS5AIZ4_9PSEU</name>
<evidence type="ECO:0000313" key="10">
    <source>
        <dbReference type="Proteomes" id="UP001519363"/>
    </source>
</evidence>
<feature type="transmembrane region" description="Helical" evidence="7">
    <location>
        <begin position="153"/>
        <end position="174"/>
    </location>
</feature>
<feature type="transmembrane region" description="Helical" evidence="7">
    <location>
        <begin position="23"/>
        <end position="45"/>
    </location>
</feature>
<dbReference type="EMBL" id="JAGIOO010000001">
    <property type="protein sequence ID" value="MBP2475675.1"/>
    <property type="molecule type" value="Genomic_DNA"/>
</dbReference>
<comment type="caution">
    <text evidence="9">The sequence shown here is derived from an EMBL/GenBank/DDBJ whole genome shotgun (WGS) entry which is preliminary data.</text>
</comment>
<keyword evidence="3 7" id="KW-1003">Cell membrane</keyword>
<evidence type="ECO:0000313" key="9">
    <source>
        <dbReference type="EMBL" id="MBP2475675.1"/>
    </source>
</evidence>
<evidence type="ECO:0000259" key="8">
    <source>
        <dbReference type="Pfam" id="PF09335"/>
    </source>
</evidence>
<dbReference type="Pfam" id="PF09335">
    <property type="entry name" value="VTT_dom"/>
    <property type="match status" value="1"/>
</dbReference>
<organism evidence="9 10">
    <name type="scientific">Crossiella equi</name>
    <dbReference type="NCBI Taxonomy" id="130796"/>
    <lineage>
        <taxon>Bacteria</taxon>
        <taxon>Bacillati</taxon>
        <taxon>Actinomycetota</taxon>
        <taxon>Actinomycetes</taxon>
        <taxon>Pseudonocardiales</taxon>
        <taxon>Pseudonocardiaceae</taxon>
        <taxon>Crossiella</taxon>
    </lineage>
</organism>
<comment type="subcellular location">
    <subcellularLocation>
        <location evidence="1 7">Cell membrane</location>
        <topology evidence="1 7">Multi-pass membrane protein</topology>
    </subcellularLocation>
</comment>
<comment type="similarity">
    <text evidence="2 7">Belongs to the DedA family.</text>
</comment>
<evidence type="ECO:0000256" key="2">
    <source>
        <dbReference type="ARBA" id="ARBA00010792"/>
    </source>
</evidence>